<dbReference type="EMBL" id="JACHMW010000001">
    <property type="protein sequence ID" value="MBB5849233.1"/>
    <property type="molecule type" value="Genomic_DNA"/>
</dbReference>
<dbReference type="SUPFAM" id="SSF52499">
    <property type="entry name" value="Isochorismatase-like hydrolases"/>
    <property type="match status" value="1"/>
</dbReference>
<dbReference type="CDD" id="cd00431">
    <property type="entry name" value="cysteine_hydrolases"/>
    <property type="match status" value="1"/>
</dbReference>
<dbReference type="Gene3D" id="3.40.50.850">
    <property type="entry name" value="Isochorismatase-like"/>
    <property type="match status" value="1"/>
</dbReference>
<evidence type="ECO:0000259" key="2">
    <source>
        <dbReference type="Pfam" id="PF00857"/>
    </source>
</evidence>
<gene>
    <name evidence="3" type="ORF">HDA33_001797</name>
</gene>
<reference evidence="3 4" key="1">
    <citation type="submission" date="2020-08" db="EMBL/GenBank/DDBJ databases">
        <title>Sequencing the genomes of 1000 actinobacteria strains.</title>
        <authorList>
            <person name="Klenk H.-P."/>
        </authorList>
    </citation>
    <scope>NUCLEOTIDE SEQUENCE [LARGE SCALE GENOMIC DNA]</scope>
    <source>
        <strain evidence="3 4">DSM 17945</strain>
    </source>
</reference>
<dbReference type="PANTHER" id="PTHR43540">
    <property type="entry name" value="PEROXYUREIDOACRYLATE/UREIDOACRYLATE AMIDOHYDROLASE-RELATED"/>
    <property type="match status" value="1"/>
</dbReference>
<keyword evidence="1" id="KW-0378">Hydrolase</keyword>
<organism evidence="3 4">
    <name type="scientific">Micrococcus endophyticus</name>
    <dbReference type="NCBI Taxonomy" id="455343"/>
    <lineage>
        <taxon>Bacteria</taxon>
        <taxon>Bacillati</taxon>
        <taxon>Actinomycetota</taxon>
        <taxon>Actinomycetes</taxon>
        <taxon>Micrococcales</taxon>
        <taxon>Micrococcaceae</taxon>
        <taxon>Micrococcus</taxon>
    </lineage>
</organism>
<protein>
    <submittedName>
        <fullName evidence="3">Nicotinamidase-related amidase</fullName>
    </submittedName>
</protein>
<comment type="caution">
    <text evidence="3">The sequence shown here is derived from an EMBL/GenBank/DDBJ whole genome shotgun (WGS) entry which is preliminary data.</text>
</comment>
<dbReference type="GO" id="GO:0016787">
    <property type="term" value="F:hydrolase activity"/>
    <property type="evidence" value="ECO:0007669"/>
    <property type="project" value="UniProtKB-KW"/>
</dbReference>
<keyword evidence="4" id="KW-1185">Reference proteome</keyword>
<dbReference type="Pfam" id="PF00857">
    <property type="entry name" value="Isochorismatase"/>
    <property type="match status" value="1"/>
</dbReference>
<dbReference type="PANTHER" id="PTHR43540:SF6">
    <property type="entry name" value="ISOCHORISMATASE-LIKE DOMAIN-CONTAINING PROTEIN"/>
    <property type="match status" value="1"/>
</dbReference>
<dbReference type="InterPro" id="IPR050272">
    <property type="entry name" value="Isochorismatase-like_hydrls"/>
</dbReference>
<dbReference type="InterPro" id="IPR036380">
    <property type="entry name" value="Isochorismatase-like_sf"/>
</dbReference>
<proteinExistence type="predicted"/>
<dbReference type="InterPro" id="IPR000868">
    <property type="entry name" value="Isochorismatase-like_dom"/>
</dbReference>
<dbReference type="Proteomes" id="UP000567246">
    <property type="component" value="Unassembled WGS sequence"/>
</dbReference>
<sequence length="211" mass="22965">MPDSAPAPEPIAGERPSGGETALVVVDMQYSYFEHPDLAARQAELTEAVVELVRTAVEAGRPVVLVRTEHERDRSTWTLNMLEDGEGFAFPGTRQAAVLDEVARAARGAVEVVKTRDSAFHRTDLDAQLRRRGVGRLLLCGVSTHSCVFQTATDAFARDFHAATAVDAIASEDPRLSAAMLEFLRDEMRQPLLGREDALALLRTGLVPDQG</sequence>
<name>A0A7W9JK58_9MICC</name>
<accession>A0A7W9JK58</accession>
<evidence type="ECO:0000313" key="3">
    <source>
        <dbReference type="EMBL" id="MBB5849233.1"/>
    </source>
</evidence>
<dbReference type="AlphaFoldDB" id="A0A7W9JK58"/>
<feature type="domain" description="Isochorismatase-like" evidence="2">
    <location>
        <begin position="21"/>
        <end position="188"/>
    </location>
</feature>
<evidence type="ECO:0000256" key="1">
    <source>
        <dbReference type="ARBA" id="ARBA00022801"/>
    </source>
</evidence>
<evidence type="ECO:0000313" key="4">
    <source>
        <dbReference type="Proteomes" id="UP000567246"/>
    </source>
</evidence>
<dbReference type="RefSeq" id="WP_158493630.1">
    <property type="nucleotide sequence ID" value="NZ_BAABAG010000009.1"/>
</dbReference>